<accession>A0A9J6NX34</accession>
<protein>
    <submittedName>
        <fullName evidence="6">EAL domain-containing protein</fullName>
    </submittedName>
</protein>
<dbReference type="Pfam" id="PF08447">
    <property type="entry name" value="PAS_3"/>
    <property type="match status" value="1"/>
</dbReference>
<evidence type="ECO:0000259" key="3">
    <source>
        <dbReference type="PROSITE" id="PS50113"/>
    </source>
</evidence>
<evidence type="ECO:0000313" key="7">
    <source>
        <dbReference type="Proteomes" id="UP001056429"/>
    </source>
</evidence>
<dbReference type="Pfam" id="PF10114">
    <property type="entry name" value="PocR"/>
    <property type="match status" value="1"/>
</dbReference>
<dbReference type="SUPFAM" id="SSF55785">
    <property type="entry name" value="PYP-like sensor domain (PAS domain)"/>
    <property type="match status" value="1"/>
</dbReference>
<organism evidence="6 7">
    <name type="scientific">Oceanirhabdus seepicola</name>
    <dbReference type="NCBI Taxonomy" id="2828781"/>
    <lineage>
        <taxon>Bacteria</taxon>
        <taxon>Bacillati</taxon>
        <taxon>Bacillota</taxon>
        <taxon>Clostridia</taxon>
        <taxon>Eubacteriales</taxon>
        <taxon>Clostridiaceae</taxon>
        <taxon>Oceanirhabdus</taxon>
    </lineage>
</organism>
<dbReference type="Gene3D" id="3.30.450.20">
    <property type="entry name" value="PAS domain"/>
    <property type="match status" value="1"/>
</dbReference>
<feature type="domain" description="PAC" evidence="3">
    <location>
        <begin position="292"/>
        <end position="344"/>
    </location>
</feature>
<evidence type="ECO:0000259" key="4">
    <source>
        <dbReference type="PROSITE" id="PS50883"/>
    </source>
</evidence>
<dbReference type="EMBL" id="JAGSOJ010000001">
    <property type="protein sequence ID" value="MCM1988181.1"/>
    <property type="molecule type" value="Genomic_DNA"/>
</dbReference>
<dbReference type="InterPro" id="IPR052155">
    <property type="entry name" value="Biofilm_reg_signaling"/>
</dbReference>
<comment type="caution">
    <text evidence="6">The sequence shown here is derived from an EMBL/GenBank/DDBJ whole genome shotgun (WGS) entry which is preliminary data.</text>
</comment>
<dbReference type="CDD" id="cd01949">
    <property type="entry name" value="GGDEF"/>
    <property type="match status" value="1"/>
</dbReference>
<dbReference type="InterPro" id="IPR035919">
    <property type="entry name" value="EAL_sf"/>
</dbReference>
<feature type="domain" description="GGDEF" evidence="5">
    <location>
        <begin position="377"/>
        <end position="510"/>
    </location>
</feature>
<dbReference type="InterPro" id="IPR043128">
    <property type="entry name" value="Rev_trsase/Diguanyl_cyclase"/>
</dbReference>
<dbReference type="PANTHER" id="PTHR44757:SF2">
    <property type="entry name" value="BIOFILM ARCHITECTURE MAINTENANCE PROTEIN MBAA"/>
    <property type="match status" value="1"/>
</dbReference>
<evidence type="ECO:0000256" key="1">
    <source>
        <dbReference type="SAM" id="Coils"/>
    </source>
</evidence>
<dbReference type="SMART" id="SM00052">
    <property type="entry name" value="EAL"/>
    <property type="match status" value="1"/>
</dbReference>
<dbReference type="SMART" id="SM00086">
    <property type="entry name" value="PAC"/>
    <property type="match status" value="1"/>
</dbReference>
<dbReference type="NCBIfam" id="TIGR00229">
    <property type="entry name" value="sensory_box"/>
    <property type="match status" value="1"/>
</dbReference>
<dbReference type="AlphaFoldDB" id="A0A9J6NX34"/>
<proteinExistence type="predicted"/>
<dbReference type="PROSITE" id="PS50883">
    <property type="entry name" value="EAL"/>
    <property type="match status" value="1"/>
</dbReference>
<feature type="domain" description="PAS" evidence="2">
    <location>
        <begin position="218"/>
        <end position="289"/>
    </location>
</feature>
<dbReference type="CDD" id="cd01948">
    <property type="entry name" value="EAL"/>
    <property type="match status" value="1"/>
</dbReference>
<feature type="domain" description="EAL" evidence="4">
    <location>
        <begin position="519"/>
        <end position="771"/>
    </location>
</feature>
<reference evidence="6" key="1">
    <citation type="journal article" date="2021" name="mSystems">
        <title>Bacteria and Archaea Synergistically Convert Glycine Betaine to Biogenic Methane in the Formosa Cold Seep of the South China Sea.</title>
        <authorList>
            <person name="Li L."/>
            <person name="Zhang W."/>
            <person name="Zhang S."/>
            <person name="Song L."/>
            <person name="Sun Q."/>
            <person name="Zhang H."/>
            <person name="Xiang H."/>
            <person name="Dong X."/>
        </authorList>
    </citation>
    <scope>NUCLEOTIDE SEQUENCE</scope>
    <source>
        <strain evidence="6">ZWT</strain>
    </source>
</reference>
<dbReference type="Gene3D" id="3.30.70.270">
    <property type="match status" value="1"/>
</dbReference>
<dbReference type="InterPro" id="IPR000160">
    <property type="entry name" value="GGDEF_dom"/>
</dbReference>
<dbReference type="Proteomes" id="UP001056429">
    <property type="component" value="Unassembled WGS sequence"/>
</dbReference>
<dbReference type="SUPFAM" id="SSF55073">
    <property type="entry name" value="Nucleotide cyclase"/>
    <property type="match status" value="1"/>
</dbReference>
<dbReference type="CDD" id="cd00130">
    <property type="entry name" value="PAS"/>
    <property type="match status" value="1"/>
</dbReference>
<sequence length="774" mass="90064">MKYKFSDLIDVNRLQGLLDHLYDTTGIPSTIIDAQGEVIIETGWKPICTKFHRMNPITNKRCIESDMAMAGRFNAGERCVVTKCKNGLVDIGSPIIIDGHRIATVFQGQFFFEEPDLDFYEKLADETGMNKEEYLKAVRSTTVFPEEKIKSVVHFLTGLSELITDIGYSKMKLNEAYLDLKENNEEITAVYEELTATEEELRDQYENLKEQSISLEESQQRYKLVAEGSNDIIWDVDWRKGNLFISDRVEEIIGVKSKEIKTIKDYAKLIYEEDRKKTLEKFYKHLKYDDEYQDEYRLVSKDGQIKWILCKSKIQRDLNNQPIKIAGSASDITDKKLYEKRIEKMAYYDDLTNLYNRNGCTIQINNKLNEIKNKNSGNIAVFLLDLDNFKNINDIYGHSAGDYILQKVAPRIMESSKENELFARFGGDEFIAIIYDYPNLEYVEERAKDILNKFKEPFYLKSKEIFITASIGIAVNTSEKTNSDELFKNADSAMYRAKIKGKNSFCFFNKDLYEKNMKRLSIEEDLNKAIKKNEFFLVYQPKINIKSNKVEGFEALIRWNHPSKGIIPPMEFIPIAEQTGLIREIDFWVMEEVFTQLKSWEKKGIDMGVISLNISPNQLKDTKIINRVKKLIKEIYIDINKIQIEITENMFIESFENAKDIVLKLKELGFKISLDDFGKGYSSLNYLKWLPIDVLKIDKSFVDGIHNDEYELIDLIISLAHRLKLEIVAEGVEYYDQYEYLKNNKCDVIQGYYIAKPLSIEDAEKFIVNFTNVD</sequence>
<dbReference type="InterPro" id="IPR029787">
    <property type="entry name" value="Nucleotide_cyclase"/>
</dbReference>
<dbReference type="PANTHER" id="PTHR44757">
    <property type="entry name" value="DIGUANYLATE CYCLASE DGCP"/>
    <property type="match status" value="1"/>
</dbReference>
<reference evidence="6" key="2">
    <citation type="submission" date="2021-04" db="EMBL/GenBank/DDBJ databases">
        <authorList>
            <person name="Dong X."/>
        </authorList>
    </citation>
    <scope>NUCLEOTIDE SEQUENCE</scope>
    <source>
        <strain evidence="6">ZWT</strain>
    </source>
</reference>
<dbReference type="Gene3D" id="3.20.20.450">
    <property type="entry name" value="EAL domain"/>
    <property type="match status" value="1"/>
</dbReference>
<dbReference type="Pfam" id="PF00990">
    <property type="entry name" value="GGDEF"/>
    <property type="match status" value="1"/>
</dbReference>
<evidence type="ECO:0000259" key="2">
    <source>
        <dbReference type="PROSITE" id="PS50112"/>
    </source>
</evidence>
<keyword evidence="7" id="KW-1185">Reference proteome</keyword>
<dbReference type="SUPFAM" id="SSF141868">
    <property type="entry name" value="EAL domain-like"/>
    <property type="match status" value="1"/>
</dbReference>
<dbReference type="PROSITE" id="PS50887">
    <property type="entry name" value="GGDEF"/>
    <property type="match status" value="1"/>
</dbReference>
<evidence type="ECO:0000259" key="5">
    <source>
        <dbReference type="PROSITE" id="PS50887"/>
    </source>
</evidence>
<dbReference type="SMART" id="SM00267">
    <property type="entry name" value="GGDEF"/>
    <property type="match status" value="1"/>
</dbReference>
<dbReference type="InterPro" id="IPR001633">
    <property type="entry name" value="EAL_dom"/>
</dbReference>
<dbReference type="InterPro" id="IPR001610">
    <property type="entry name" value="PAC"/>
</dbReference>
<dbReference type="InterPro" id="IPR018771">
    <property type="entry name" value="PocR_dom"/>
</dbReference>
<dbReference type="NCBIfam" id="TIGR00254">
    <property type="entry name" value="GGDEF"/>
    <property type="match status" value="1"/>
</dbReference>
<evidence type="ECO:0000313" key="6">
    <source>
        <dbReference type="EMBL" id="MCM1988181.1"/>
    </source>
</evidence>
<dbReference type="InterPro" id="IPR035965">
    <property type="entry name" value="PAS-like_dom_sf"/>
</dbReference>
<dbReference type="RefSeq" id="WP_250857005.1">
    <property type="nucleotide sequence ID" value="NZ_JAGSOJ010000001.1"/>
</dbReference>
<dbReference type="Pfam" id="PF00563">
    <property type="entry name" value="EAL"/>
    <property type="match status" value="1"/>
</dbReference>
<dbReference type="PROSITE" id="PS50112">
    <property type="entry name" value="PAS"/>
    <property type="match status" value="1"/>
</dbReference>
<dbReference type="InterPro" id="IPR013655">
    <property type="entry name" value="PAS_fold_3"/>
</dbReference>
<keyword evidence="1" id="KW-0175">Coiled coil</keyword>
<dbReference type="InterPro" id="IPR000014">
    <property type="entry name" value="PAS"/>
</dbReference>
<dbReference type="PROSITE" id="PS50113">
    <property type="entry name" value="PAC"/>
    <property type="match status" value="1"/>
</dbReference>
<feature type="coiled-coil region" evidence="1">
    <location>
        <begin position="177"/>
        <end position="218"/>
    </location>
</feature>
<gene>
    <name evidence="6" type="ORF">KDK92_00400</name>
</gene>
<dbReference type="InterPro" id="IPR000700">
    <property type="entry name" value="PAS-assoc_C"/>
</dbReference>
<name>A0A9J6NX34_9CLOT</name>